<proteinExistence type="predicted"/>
<evidence type="ECO:0000256" key="1">
    <source>
        <dbReference type="ARBA" id="ARBA00022475"/>
    </source>
</evidence>
<keyword evidence="2 6" id="KW-0732">Signal</keyword>
<sequence>MGFYKRLISGAMCICLSAALFTGCSDKQTGAKVDVADSNVTEAGALPVVKEKVTLTFGVPGTSKVQDYKTNEFTKYIEEKTGVELKFYEFPSSGGMEKLNVMLASGSELPDVICGFNIPNSTFLKHDEDGTFLDLTPYIEKYGYWINQMKEKSMSANFDGFMTAANGKKYFVPASTEQTGNMYGRKAFINKAWLDKLGLDMPETVDDFRKCMQAFITKDPNGNGKNDELGFTGSKDGWNEKPINFLMNSFVYDDYEIGAIAENGKLTLNYTTDAYKEGLKYISEMAANKEIDIQCYTQDNATLRALCSADDLTVGAFASGGPDGLFSGNMERLKDYAALPPLKGPKGVAYASMTEPTVFCAAAITKYCKNPAAAFRVLDFMLSEEASTFARFGVEGKDWKKVDGSTPAMFASIGAKAKILPILEYDAIQNSHWHQYNPLYASIDMMDGMAWNGNPLDPEYVKAAALPAYIGKGPKEIFRSSYCTLSADDQEIYDELASEVKAYVKEEIPKFVSGSLNVGKDWATFQKELKNLNVDEYLRLMQKGYDAFKSNSK</sequence>
<evidence type="ECO:0000256" key="6">
    <source>
        <dbReference type="SAM" id="SignalP"/>
    </source>
</evidence>
<evidence type="ECO:0000256" key="5">
    <source>
        <dbReference type="ARBA" id="ARBA00023288"/>
    </source>
</evidence>
<protein>
    <submittedName>
        <fullName evidence="7">Extracellular solute-binding protein</fullName>
    </submittedName>
</protein>
<dbReference type="SUPFAM" id="SSF53850">
    <property type="entry name" value="Periplasmic binding protein-like II"/>
    <property type="match status" value="1"/>
</dbReference>
<keyword evidence="3" id="KW-0472">Membrane</keyword>
<evidence type="ECO:0000256" key="3">
    <source>
        <dbReference type="ARBA" id="ARBA00023136"/>
    </source>
</evidence>
<feature type="signal peptide" evidence="6">
    <location>
        <begin position="1"/>
        <end position="22"/>
    </location>
</feature>
<reference evidence="7" key="1">
    <citation type="submission" date="2020-08" db="EMBL/GenBank/DDBJ databases">
        <title>Genome public.</title>
        <authorList>
            <person name="Liu C."/>
            <person name="Sun Q."/>
        </authorList>
    </citation>
    <scope>NUCLEOTIDE SEQUENCE</scope>
    <source>
        <strain evidence="7">NSJ-50</strain>
    </source>
</reference>
<accession>A0A926F816</accession>
<dbReference type="AlphaFoldDB" id="A0A926F816"/>
<dbReference type="InterPro" id="IPR006059">
    <property type="entry name" value="SBP"/>
</dbReference>
<dbReference type="PANTHER" id="PTHR43649:SF33">
    <property type="entry name" value="POLYGALACTURONAN_RHAMNOGALACTURONAN-BINDING PROTEIN YTCQ"/>
    <property type="match status" value="1"/>
</dbReference>
<dbReference type="EMBL" id="JACRTE010000003">
    <property type="protein sequence ID" value="MBC8595943.1"/>
    <property type="molecule type" value="Genomic_DNA"/>
</dbReference>
<dbReference type="Gene3D" id="3.40.190.10">
    <property type="entry name" value="Periplasmic binding protein-like II"/>
    <property type="match status" value="2"/>
</dbReference>
<evidence type="ECO:0000313" key="8">
    <source>
        <dbReference type="Proteomes" id="UP000647416"/>
    </source>
</evidence>
<keyword evidence="1" id="KW-1003">Cell membrane</keyword>
<gene>
    <name evidence="7" type="ORF">H8706_03545</name>
</gene>
<comment type="caution">
    <text evidence="7">The sequence shown here is derived from an EMBL/GenBank/DDBJ whole genome shotgun (WGS) entry which is preliminary data.</text>
</comment>
<dbReference type="PROSITE" id="PS51257">
    <property type="entry name" value="PROKAR_LIPOPROTEIN"/>
    <property type="match status" value="1"/>
</dbReference>
<dbReference type="InterPro" id="IPR050490">
    <property type="entry name" value="Bact_solute-bd_prot1"/>
</dbReference>
<dbReference type="Proteomes" id="UP000647416">
    <property type="component" value="Unassembled WGS sequence"/>
</dbReference>
<keyword evidence="5" id="KW-0449">Lipoprotein</keyword>
<evidence type="ECO:0000256" key="4">
    <source>
        <dbReference type="ARBA" id="ARBA00023139"/>
    </source>
</evidence>
<organism evidence="7 8">
    <name type="scientific">Qingrenia yutianensis</name>
    <dbReference type="NCBI Taxonomy" id="2763676"/>
    <lineage>
        <taxon>Bacteria</taxon>
        <taxon>Bacillati</taxon>
        <taxon>Bacillota</taxon>
        <taxon>Clostridia</taxon>
        <taxon>Eubacteriales</taxon>
        <taxon>Oscillospiraceae</taxon>
        <taxon>Qingrenia</taxon>
    </lineage>
</organism>
<keyword evidence="4" id="KW-0564">Palmitate</keyword>
<dbReference type="PANTHER" id="PTHR43649">
    <property type="entry name" value="ARABINOSE-BINDING PROTEIN-RELATED"/>
    <property type="match status" value="1"/>
</dbReference>
<dbReference type="RefSeq" id="WP_262431522.1">
    <property type="nucleotide sequence ID" value="NZ_JACRTE010000003.1"/>
</dbReference>
<name>A0A926F816_9FIRM</name>
<evidence type="ECO:0000256" key="2">
    <source>
        <dbReference type="ARBA" id="ARBA00022729"/>
    </source>
</evidence>
<keyword evidence="8" id="KW-1185">Reference proteome</keyword>
<evidence type="ECO:0000313" key="7">
    <source>
        <dbReference type="EMBL" id="MBC8595943.1"/>
    </source>
</evidence>
<dbReference type="Pfam" id="PF01547">
    <property type="entry name" value="SBP_bac_1"/>
    <property type="match status" value="1"/>
</dbReference>
<feature type="chain" id="PRO_5039049091" evidence="6">
    <location>
        <begin position="23"/>
        <end position="553"/>
    </location>
</feature>